<dbReference type="Pfam" id="PF03454">
    <property type="entry name" value="MoeA_C"/>
    <property type="match status" value="1"/>
</dbReference>
<dbReference type="GO" id="GO:0014069">
    <property type="term" value="C:postsynaptic density"/>
    <property type="evidence" value="ECO:0007669"/>
    <property type="project" value="UniProtKB-SubCell"/>
</dbReference>
<dbReference type="FunFam" id="2.40.340.10:FF:000001">
    <property type="entry name" value="Molybdopterin molybdenumtransferase"/>
    <property type="match status" value="1"/>
</dbReference>
<evidence type="ECO:0000256" key="9">
    <source>
        <dbReference type="ARBA" id="ARBA00013269"/>
    </source>
</evidence>
<dbReference type="SUPFAM" id="SSF53218">
    <property type="entry name" value="Molybdenum cofactor biosynthesis proteins"/>
    <property type="match status" value="2"/>
</dbReference>
<dbReference type="InterPro" id="IPR038987">
    <property type="entry name" value="MoeA-like"/>
</dbReference>
<evidence type="ECO:0000256" key="7">
    <source>
        <dbReference type="ARBA" id="ARBA00008339"/>
    </source>
</evidence>
<dbReference type="CDD" id="cd00887">
    <property type="entry name" value="MoeA"/>
    <property type="match status" value="1"/>
</dbReference>
<keyword evidence="12" id="KW-0500">Molybdenum</keyword>
<gene>
    <name evidence="36" type="primary">gphn.S</name>
</gene>
<dbReference type="NCBIfam" id="NF045515">
    <property type="entry name" value="Glp_gephyrin"/>
    <property type="match status" value="1"/>
</dbReference>
<dbReference type="CTD" id="443802"/>
<evidence type="ECO:0000256" key="20">
    <source>
        <dbReference type="ARBA" id="ARBA00023150"/>
    </source>
</evidence>
<comment type="similarity">
    <text evidence="7">In the C-terminal section; belongs to the MoeA family.</text>
</comment>
<dbReference type="GO" id="GO:0006777">
    <property type="term" value="P:Mo-molybdopterin cofactor biosynthetic process"/>
    <property type="evidence" value="ECO:0007669"/>
    <property type="project" value="UniProtKB-KW"/>
</dbReference>
<dbReference type="FunFam" id="2.170.190.11:FF:000001">
    <property type="entry name" value="Molybdopterin molybdenumtransferase"/>
    <property type="match status" value="1"/>
</dbReference>
<dbReference type="InterPro" id="IPR036425">
    <property type="entry name" value="MoaB/Mog-like_dom_sf"/>
</dbReference>
<evidence type="ECO:0000256" key="1">
    <source>
        <dbReference type="ARBA" id="ARBA00001946"/>
    </source>
</evidence>
<evidence type="ECO:0000256" key="33">
    <source>
        <dbReference type="SAM" id="MobiDB-lite"/>
    </source>
</evidence>
<dbReference type="Gene3D" id="3.40.980.10">
    <property type="entry name" value="MoaB/Mog-like domain"/>
    <property type="match status" value="2"/>
</dbReference>
<feature type="domain" description="MoaB/Mog" evidence="34">
    <location>
        <begin position="612"/>
        <end position="755"/>
    </location>
</feature>
<keyword evidence="25" id="KW-0449">Lipoprotein</keyword>
<sequence>MATEGMILTNHDHQIRVGVLTVSDSCFRNLAEDRSGVNLKDLVQDPSLLGGTISAYKIVPDEIEDIKESLIDWCDEKELNLILTTGGTGFAPRDVTPEATREVIEREAPGMALAMLMGSLNVTPLGMLSRPVCGIRGKTLIINLPGSKKGSQECFQFILPALPHAIDLLRDAIVKVKEVHDELEDLPSPPPPLSPPPTTSPHKQTEDKGVQCEEEEEEKKDSGVASTEDSSSSHINAATIAAKSSFAAIMAKGQASIPGVISHHTAFNAVEPTFISCSHHTSSSAAEPTASSCSHHFSSSAVKPNLISCSHHTTSAEPSHSGCSHHLSSSFAEPIPTSSTSCSHHTTSSALEPIPDSIISRGVQVLPRDTASLSTTPSESPRAQATSRLSTASCPTPKVQSRCSSKENILRASHSAVDITKVARRHRMSPFPLTSMDKAFITVLEMTAVLGTEIINYRDGMGRVLAQEVYAKDNLPPFPASVKDGYAVRAADGPGDRFIIGESQAGEQPTQTVMPGQVMRVTTGAPIPCGADAVVQVEDTELLRESDDGTEELEVRILVQVRPGQDIRPIGHDIKRGECVLAKGTHMGPSEIGLLATVGVTEVEVHKFPVVAVMSTGNELLNPEDDLLPGKIRDSNRSTLLATIQEHGYPTINLGIVGDNPDDLLNALNEGISRADVIITSGGVSMGEKDYLKQVLDIDLHAQIHFGRVFMKPGLPTTFATMDIDGVRKIIFALPGNPVSAVVTCNLFVVPALRKMQGILDPRPTIIKARLSCDVKLDPRPEYHRCILTWHHQEPLPWAQSTGNQMSSRLMSMRSANGLLMLPPKTEQYVELHKGEVVDVMVIGRL</sequence>
<dbReference type="InterPro" id="IPR005110">
    <property type="entry name" value="MoeA_linker/N"/>
</dbReference>
<dbReference type="InterPro" id="IPR036688">
    <property type="entry name" value="MoeA_C_domain_IV_sf"/>
</dbReference>
<dbReference type="SMART" id="SM00852">
    <property type="entry name" value="MoCF_biosynth"/>
    <property type="match status" value="2"/>
</dbReference>
<dbReference type="GO" id="GO:0046872">
    <property type="term" value="F:metal ion binding"/>
    <property type="evidence" value="ECO:0007669"/>
    <property type="project" value="UniProtKB-KW"/>
</dbReference>
<dbReference type="NCBIfam" id="TIGR00177">
    <property type="entry name" value="molyb_syn"/>
    <property type="match status" value="2"/>
</dbReference>
<evidence type="ECO:0000256" key="21">
    <source>
        <dbReference type="ARBA" id="ARBA00023212"/>
    </source>
</evidence>
<evidence type="ECO:0000256" key="2">
    <source>
        <dbReference type="ARBA" id="ARBA00004245"/>
    </source>
</evidence>
<dbReference type="InterPro" id="IPR001453">
    <property type="entry name" value="MoaB/Mog_dom"/>
</dbReference>
<dbReference type="Proteomes" id="UP000186698">
    <property type="component" value="Chromosome 8S"/>
</dbReference>
<evidence type="ECO:0000313" key="36">
    <source>
        <dbReference type="RefSeq" id="XP_041430136.1"/>
    </source>
</evidence>
<evidence type="ECO:0000256" key="4">
    <source>
        <dbReference type="ARBA" id="ARBA00004514"/>
    </source>
</evidence>
<evidence type="ECO:0000259" key="34">
    <source>
        <dbReference type="SMART" id="SM00852"/>
    </source>
</evidence>
<name>A0A8J1LLM6_XENLA</name>
<evidence type="ECO:0000256" key="17">
    <source>
        <dbReference type="ARBA" id="ARBA00022842"/>
    </source>
</evidence>
<protein>
    <recommendedName>
        <fullName evidence="32">Gephyrin</fullName>
        <ecNumber evidence="9">2.10.1.1</ecNumber>
        <ecNumber evidence="8">2.7.7.75</ecNumber>
    </recommendedName>
</protein>
<feature type="compositionally biased region" description="Low complexity" evidence="33">
    <location>
        <begin position="319"/>
        <end position="330"/>
    </location>
</feature>
<evidence type="ECO:0000256" key="11">
    <source>
        <dbReference type="ARBA" id="ARBA00022490"/>
    </source>
</evidence>
<evidence type="ECO:0000256" key="15">
    <source>
        <dbReference type="ARBA" id="ARBA00022741"/>
    </source>
</evidence>
<dbReference type="InterPro" id="IPR008284">
    <property type="entry name" value="MoCF_biosynth_CS"/>
</dbReference>
<dbReference type="GO" id="GO:0099634">
    <property type="term" value="C:postsynaptic specialization membrane"/>
    <property type="evidence" value="ECO:0007669"/>
    <property type="project" value="GOC"/>
</dbReference>
<dbReference type="SUPFAM" id="SSF63882">
    <property type="entry name" value="MoeA N-terminal region -like"/>
    <property type="match status" value="1"/>
</dbReference>
<dbReference type="GO" id="GO:0097112">
    <property type="term" value="P:gamma-aminobutyric acid receptor clustering"/>
    <property type="evidence" value="ECO:0007669"/>
    <property type="project" value="TreeGrafter"/>
</dbReference>
<proteinExistence type="inferred from homology"/>
<feature type="region of interest" description="Disordered" evidence="33">
    <location>
        <begin position="311"/>
        <end position="349"/>
    </location>
</feature>
<comment type="catalytic activity">
    <reaction evidence="27">
        <text>adenylyl-molybdopterin + molybdate = Mo-molybdopterin + AMP + H(+)</text>
        <dbReference type="Rhea" id="RHEA:35047"/>
        <dbReference type="ChEBI" id="CHEBI:15378"/>
        <dbReference type="ChEBI" id="CHEBI:36264"/>
        <dbReference type="ChEBI" id="CHEBI:62727"/>
        <dbReference type="ChEBI" id="CHEBI:71302"/>
        <dbReference type="ChEBI" id="CHEBI:456215"/>
        <dbReference type="EC" id="2.10.1.1"/>
    </reaction>
    <physiologicalReaction direction="left-to-right" evidence="27">
        <dbReference type="Rhea" id="RHEA:35048"/>
    </physiologicalReaction>
</comment>
<evidence type="ECO:0000256" key="16">
    <source>
        <dbReference type="ARBA" id="ARBA00022840"/>
    </source>
</evidence>
<evidence type="ECO:0000256" key="29">
    <source>
        <dbReference type="ARBA" id="ARBA00055539"/>
    </source>
</evidence>
<dbReference type="PANTHER" id="PTHR10192:SF5">
    <property type="entry name" value="GEPHYRIN"/>
    <property type="match status" value="1"/>
</dbReference>
<feature type="compositionally biased region" description="Polar residues" evidence="33">
    <location>
        <begin position="371"/>
        <end position="400"/>
    </location>
</feature>
<dbReference type="Pfam" id="PF00994">
    <property type="entry name" value="MoCF_biosynth"/>
    <property type="match status" value="2"/>
</dbReference>
<evidence type="ECO:0000256" key="25">
    <source>
        <dbReference type="ARBA" id="ARBA00023288"/>
    </source>
</evidence>
<feature type="compositionally biased region" description="Low complexity" evidence="33">
    <location>
        <begin position="337"/>
        <end position="349"/>
    </location>
</feature>
<evidence type="ECO:0000256" key="31">
    <source>
        <dbReference type="ARBA" id="ARBA00060421"/>
    </source>
</evidence>
<dbReference type="PROSITE" id="PS01078">
    <property type="entry name" value="MOCF_BIOSYNTHESIS_1"/>
    <property type="match status" value="1"/>
</dbReference>
<comment type="similarity">
    <text evidence="6">In the N-terminal section; belongs to the MoaB/Mog family.</text>
</comment>
<evidence type="ECO:0000256" key="32">
    <source>
        <dbReference type="ARBA" id="ARBA00073890"/>
    </source>
</evidence>
<keyword evidence="18" id="KW-0770">Synapse</keyword>
<dbReference type="GO" id="GO:0061599">
    <property type="term" value="F:molybdopterin molybdotransferase activity"/>
    <property type="evidence" value="ECO:0007669"/>
    <property type="project" value="UniProtKB-EC"/>
</dbReference>
<evidence type="ECO:0000256" key="23">
    <source>
        <dbReference type="ARBA" id="ARBA00023268"/>
    </source>
</evidence>
<feature type="compositionally biased region" description="Polar residues" evidence="33">
    <location>
        <begin position="224"/>
        <end position="233"/>
    </location>
</feature>
<keyword evidence="10" id="KW-1003">Cell membrane</keyword>
<dbReference type="PANTHER" id="PTHR10192">
    <property type="entry name" value="MOLYBDOPTERIN BIOSYNTHESIS PROTEIN"/>
    <property type="match status" value="1"/>
</dbReference>
<dbReference type="AlphaFoldDB" id="A0A8J1LLM6"/>
<keyword evidence="13" id="KW-0808">Transferase</keyword>
<feature type="domain" description="MoaB/Mog" evidence="34">
    <location>
        <begin position="18"/>
        <end position="165"/>
    </location>
</feature>
<evidence type="ECO:0000256" key="10">
    <source>
        <dbReference type="ARBA" id="ARBA00022475"/>
    </source>
</evidence>
<keyword evidence="23" id="KW-0511">Multifunctional enzyme</keyword>
<comment type="function">
    <text evidence="29">Also has a catalytic activity and catalyzes two steps in the biosynthesis of the molybdenum cofactor. In the first step, molybdopterin is adenylated. Subsequently, molybdate is inserted into adenylated molybdopterin and AMP is released.</text>
</comment>
<keyword evidence="21" id="KW-0206">Cytoskeleton</keyword>
<feature type="region of interest" description="Disordered" evidence="33">
    <location>
        <begin position="370"/>
        <end position="400"/>
    </location>
</feature>
<dbReference type="Gene3D" id="2.40.340.10">
    <property type="entry name" value="MoeA, C-terminal, domain IV"/>
    <property type="match status" value="1"/>
</dbReference>
<comment type="function">
    <text evidence="30">Microtubule-associated protein involved in membrane protein-cytoskeleton interactions. It is thought to anchor the inhibitory glycine receptor (GLYR) to subsynaptic microtubules. Acts as a major instructive molecule at inhibitory synapses, where it also clusters GABA type A receptors.</text>
</comment>
<dbReference type="EC" id="2.7.7.75" evidence="8"/>
<dbReference type="GO" id="GO:0005524">
    <property type="term" value="F:ATP binding"/>
    <property type="evidence" value="ECO:0007669"/>
    <property type="project" value="UniProtKB-KW"/>
</dbReference>
<dbReference type="Pfam" id="PF03453">
    <property type="entry name" value="MoeA_N"/>
    <property type="match status" value="1"/>
</dbReference>
<evidence type="ECO:0000256" key="8">
    <source>
        <dbReference type="ARBA" id="ARBA00012509"/>
    </source>
</evidence>
<evidence type="ECO:0000256" key="14">
    <source>
        <dbReference type="ARBA" id="ARBA00022723"/>
    </source>
</evidence>
<dbReference type="UniPathway" id="UPA00344"/>
<dbReference type="InterPro" id="IPR036135">
    <property type="entry name" value="MoeA_linker/N_sf"/>
</dbReference>
<keyword evidence="35" id="KW-1185">Reference proteome</keyword>
<evidence type="ECO:0000313" key="35">
    <source>
        <dbReference type="Proteomes" id="UP000186698"/>
    </source>
</evidence>
<keyword evidence="22" id="KW-0628">Postsynaptic cell membrane</keyword>
<comment type="cofactor">
    <cofactor evidence="1">
        <name>Mg(2+)</name>
        <dbReference type="ChEBI" id="CHEBI:18420"/>
    </cofactor>
</comment>
<dbReference type="GeneID" id="443802"/>
<dbReference type="GO" id="GO:0005856">
    <property type="term" value="C:cytoskeleton"/>
    <property type="evidence" value="ECO:0007669"/>
    <property type="project" value="UniProtKB-SubCell"/>
</dbReference>
<dbReference type="RefSeq" id="XP_041430136.1">
    <property type="nucleotide sequence ID" value="XM_041574202.1"/>
</dbReference>
<keyword evidence="16" id="KW-0067">ATP-binding</keyword>
<evidence type="ECO:0000256" key="30">
    <source>
        <dbReference type="ARBA" id="ARBA00059974"/>
    </source>
</evidence>
<comment type="subcellular location">
    <subcellularLocation>
        <location evidence="3">Cell projection</location>
        <location evidence="3">Dendrite</location>
    </subcellularLocation>
    <subcellularLocation>
        <location evidence="2">Cytoplasm</location>
        <location evidence="2">Cytoskeleton</location>
    </subcellularLocation>
    <subcellularLocation>
        <location evidence="4">Cytoplasm</location>
        <location evidence="4">Cytosol</location>
    </subcellularLocation>
    <subcellularLocation>
        <location evidence="31">Postsynaptic cell membrane</location>
        <topology evidence="31">Lipid-anchor</topology>
        <orientation evidence="31">Cytoplasmic side</orientation>
    </subcellularLocation>
    <subcellularLocation>
        <location evidence="26">Postsynaptic density</location>
    </subcellularLocation>
</comment>
<evidence type="ECO:0000256" key="6">
    <source>
        <dbReference type="ARBA" id="ARBA00007589"/>
    </source>
</evidence>
<evidence type="ECO:0000256" key="13">
    <source>
        <dbReference type="ARBA" id="ARBA00022679"/>
    </source>
</evidence>
<dbReference type="Gene3D" id="3.90.105.10">
    <property type="entry name" value="Molybdopterin biosynthesis moea protein, domain 2"/>
    <property type="match status" value="1"/>
</dbReference>
<dbReference type="PROSITE" id="PS01079">
    <property type="entry name" value="MOCF_BIOSYNTHESIS_2"/>
    <property type="match status" value="1"/>
</dbReference>
<keyword evidence="20" id="KW-0501">Molybdenum cofactor biosynthesis</keyword>
<evidence type="ECO:0000256" key="12">
    <source>
        <dbReference type="ARBA" id="ARBA00022505"/>
    </source>
</evidence>
<accession>A0A8J1LLM6</accession>
<dbReference type="GO" id="GO:0072579">
    <property type="term" value="P:glycine receptor clustering"/>
    <property type="evidence" value="ECO:0007669"/>
    <property type="project" value="TreeGrafter"/>
</dbReference>
<dbReference type="FunFam" id="3.40.980.10:FF:000002">
    <property type="entry name" value="Molybdopterin molybdenumtransferase"/>
    <property type="match status" value="1"/>
</dbReference>
<evidence type="ECO:0000256" key="18">
    <source>
        <dbReference type="ARBA" id="ARBA00023018"/>
    </source>
</evidence>
<evidence type="ECO:0000256" key="24">
    <source>
        <dbReference type="ARBA" id="ARBA00023273"/>
    </source>
</evidence>
<evidence type="ECO:0000256" key="19">
    <source>
        <dbReference type="ARBA" id="ARBA00023136"/>
    </source>
</evidence>
<keyword evidence="24" id="KW-0966">Cell projection</keyword>
<reference evidence="36" key="1">
    <citation type="submission" date="2025-08" db="UniProtKB">
        <authorList>
            <consortium name="RefSeq"/>
        </authorList>
    </citation>
    <scope>IDENTIFICATION</scope>
    <source>
        <strain evidence="36">J_2021</strain>
        <tissue evidence="36">Erythrocytes</tissue>
    </source>
</reference>
<keyword evidence="15" id="KW-0547">Nucleotide-binding</keyword>
<dbReference type="CDD" id="cd00886">
    <property type="entry name" value="MogA_MoaB"/>
    <property type="match status" value="1"/>
</dbReference>
<evidence type="ECO:0000256" key="22">
    <source>
        <dbReference type="ARBA" id="ARBA00023257"/>
    </source>
</evidence>
<dbReference type="SUPFAM" id="SSF63867">
    <property type="entry name" value="MoeA C-terminal domain-like"/>
    <property type="match status" value="1"/>
</dbReference>
<keyword evidence="19" id="KW-0472">Membrane</keyword>
<dbReference type="EC" id="2.10.1.1" evidence="9"/>
<dbReference type="GO" id="GO:0061598">
    <property type="term" value="F:molybdopterin adenylyltransferase activity"/>
    <property type="evidence" value="ECO:0007669"/>
    <property type="project" value="UniProtKB-EC"/>
</dbReference>
<dbReference type="GO" id="GO:0098970">
    <property type="term" value="P:postsynaptic neurotransmitter receptor diffusion trapping"/>
    <property type="evidence" value="ECO:0007669"/>
    <property type="project" value="TreeGrafter"/>
</dbReference>
<dbReference type="GO" id="GO:0005829">
    <property type="term" value="C:cytosol"/>
    <property type="evidence" value="ECO:0007669"/>
    <property type="project" value="UniProtKB-SubCell"/>
</dbReference>
<dbReference type="Gene3D" id="2.170.190.11">
    <property type="entry name" value="Molybdopterin biosynthesis moea protein, domain 3"/>
    <property type="match status" value="1"/>
</dbReference>
<feature type="region of interest" description="Disordered" evidence="33">
    <location>
        <begin position="181"/>
        <end position="233"/>
    </location>
</feature>
<keyword evidence="14" id="KW-0479">Metal-binding</keyword>
<evidence type="ECO:0000256" key="28">
    <source>
        <dbReference type="ARBA" id="ARBA00051501"/>
    </source>
</evidence>
<comment type="catalytic activity">
    <reaction evidence="28">
        <text>molybdopterin + ATP + H(+) = adenylyl-molybdopterin + diphosphate</text>
        <dbReference type="Rhea" id="RHEA:31331"/>
        <dbReference type="ChEBI" id="CHEBI:15378"/>
        <dbReference type="ChEBI" id="CHEBI:30616"/>
        <dbReference type="ChEBI" id="CHEBI:33019"/>
        <dbReference type="ChEBI" id="CHEBI:58698"/>
        <dbReference type="ChEBI" id="CHEBI:62727"/>
        <dbReference type="EC" id="2.7.7.75"/>
    </reaction>
    <physiologicalReaction direction="left-to-right" evidence="28">
        <dbReference type="Rhea" id="RHEA:31332"/>
    </physiologicalReaction>
</comment>
<dbReference type="FunFam" id="3.90.105.10:FF:000004">
    <property type="entry name" value="Molybdopterin molybdenumtransferase"/>
    <property type="match status" value="1"/>
</dbReference>
<dbReference type="GO" id="GO:0007529">
    <property type="term" value="P:establishment of synaptic specificity at neuromuscular junction"/>
    <property type="evidence" value="ECO:0007669"/>
    <property type="project" value="TreeGrafter"/>
</dbReference>
<dbReference type="InterPro" id="IPR005111">
    <property type="entry name" value="MoeA_C_domain_IV"/>
</dbReference>
<comment type="pathway">
    <text evidence="5">Cofactor biosynthesis; molybdopterin biosynthesis.</text>
</comment>
<keyword evidence="17" id="KW-0460">Magnesium</keyword>
<evidence type="ECO:0000256" key="27">
    <source>
        <dbReference type="ARBA" id="ARBA00050229"/>
    </source>
</evidence>
<dbReference type="GO" id="GO:0030425">
    <property type="term" value="C:dendrite"/>
    <property type="evidence" value="ECO:0007669"/>
    <property type="project" value="UniProtKB-SubCell"/>
</dbReference>
<evidence type="ECO:0000256" key="5">
    <source>
        <dbReference type="ARBA" id="ARBA00005046"/>
    </source>
</evidence>
<organism evidence="35 36">
    <name type="scientific">Xenopus laevis</name>
    <name type="common">African clawed frog</name>
    <dbReference type="NCBI Taxonomy" id="8355"/>
    <lineage>
        <taxon>Eukaryota</taxon>
        <taxon>Metazoa</taxon>
        <taxon>Chordata</taxon>
        <taxon>Craniata</taxon>
        <taxon>Vertebrata</taxon>
        <taxon>Euteleostomi</taxon>
        <taxon>Amphibia</taxon>
        <taxon>Batrachia</taxon>
        <taxon>Anura</taxon>
        <taxon>Pipoidea</taxon>
        <taxon>Pipidae</taxon>
        <taxon>Xenopodinae</taxon>
        <taxon>Xenopus</taxon>
        <taxon>Xenopus</taxon>
    </lineage>
</organism>
<evidence type="ECO:0000256" key="3">
    <source>
        <dbReference type="ARBA" id="ARBA00004279"/>
    </source>
</evidence>
<dbReference type="FunFam" id="3.40.980.10:FF:000001">
    <property type="entry name" value="Molybdopterin molybdenumtransferase"/>
    <property type="match status" value="1"/>
</dbReference>
<feature type="compositionally biased region" description="Pro residues" evidence="33">
    <location>
        <begin position="187"/>
        <end position="199"/>
    </location>
</feature>
<keyword evidence="11" id="KW-0963">Cytoplasm</keyword>
<evidence type="ECO:0000256" key="26">
    <source>
        <dbReference type="ARBA" id="ARBA00034105"/>
    </source>
</evidence>